<feature type="transmembrane region" description="Helical" evidence="1">
    <location>
        <begin position="58"/>
        <end position="81"/>
    </location>
</feature>
<keyword evidence="1" id="KW-1133">Transmembrane helix</keyword>
<reference evidence="2" key="1">
    <citation type="submission" date="2018-05" db="EMBL/GenBank/DDBJ databases">
        <authorList>
            <person name="Lanie J.A."/>
            <person name="Ng W.-L."/>
            <person name="Kazmierczak K.M."/>
            <person name="Andrzejewski T.M."/>
            <person name="Davidsen T.M."/>
            <person name="Wayne K.J."/>
            <person name="Tettelin H."/>
            <person name="Glass J.I."/>
            <person name="Rusch D."/>
            <person name="Podicherti R."/>
            <person name="Tsui H.-C.T."/>
            <person name="Winkler M.E."/>
        </authorList>
    </citation>
    <scope>NUCLEOTIDE SEQUENCE</scope>
</reference>
<proteinExistence type="predicted"/>
<organism evidence="2">
    <name type="scientific">marine metagenome</name>
    <dbReference type="NCBI Taxonomy" id="408172"/>
    <lineage>
        <taxon>unclassified sequences</taxon>
        <taxon>metagenomes</taxon>
        <taxon>ecological metagenomes</taxon>
    </lineage>
</organism>
<gene>
    <name evidence="2" type="ORF">METZ01_LOCUS331853</name>
</gene>
<accession>A0A382Q0A5</accession>
<dbReference type="AlphaFoldDB" id="A0A382Q0A5"/>
<evidence type="ECO:0000313" key="2">
    <source>
        <dbReference type="EMBL" id="SVC78999.1"/>
    </source>
</evidence>
<keyword evidence="1" id="KW-0812">Transmembrane</keyword>
<sequence>MLLGTILTIVCGIGVFLTGMVVMVHAFKKSVAWGLYCLIPGAVWIYATLHFSEVKKPFIINIVCAVICFIGLLLAGLDFLAGSPAFGALDSVKMFLEQNLVPLLKPAVDSFHAVIDQLPPPVWRFSICAYLVMGTIWALFLSRDYVLLGSPDQARWRDLRLW</sequence>
<feature type="transmembrane region" description="Helical" evidence="1">
    <location>
        <begin position="122"/>
        <end position="141"/>
    </location>
</feature>
<name>A0A382Q0A5_9ZZZZ</name>
<feature type="transmembrane region" description="Helical" evidence="1">
    <location>
        <begin position="33"/>
        <end position="51"/>
    </location>
</feature>
<dbReference type="EMBL" id="UINC01111062">
    <property type="protein sequence ID" value="SVC78999.1"/>
    <property type="molecule type" value="Genomic_DNA"/>
</dbReference>
<protein>
    <submittedName>
        <fullName evidence="2">Uncharacterized protein</fullName>
    </submittedName>
</protein>
<evidence type="ECO:0000256" key="1">
    <source>
        <dbReference type="SAM" id="Phobius"/>
    </source>
</evidence>
<feature type="transmembrane region" description="Helical" evidence="1">
    <location>
        <begin position="7"/>
        <end position="27"/>
    </location>
</feature>
<feature type="non-terminal residue" evidence="2">
    <location>
        <position position="162"/>
    </location>
</feature>
<keyword evidence="1" id="KW-0472">Membrane</keyword>